<evidence type="ECO:0000313" key="2">
    <source>
        <dbReference type="EMBL" id="CAD7236170.1"/>
    </source>
</evidence>
<accession>A0A7R8ZTQ7</accession>
<dbReference type="EMBL" id="OB677006">
    <property type="protein sequence ID" value="CAD7236170.1"/>
    <property type="molecule type" value="Genomic_DNA"/>
</dbReference>
<reference evidence="2" key="1">
    <citation type="submission" date="2020-11" db="EMBL/GenBank/DDBJ databases">
        <authorList>
            <person name="Tran Van P."/>
        </authorList>
    </citation>
    <scope>NUCLEOTIDE SEQUENCE</scope>
</reference>
<proteinExistence type="predicted"/>
<feature type="compositionally biased region" description="Low complexity" evidence="1">
    <location>
        <begin position="101"/>
        <end position="117"/>
    </location>
</feature>
<feature type="non-terminal residue" evidence="2">
    <location>
        <position position="139"/>
    </location>
</feature>
<dbReference type="AlphaFoldDB" id="A0A7R8ZTQ7"/>
<name>A0A7R8ZTQ7_9CRUS</name>
<evidence type="ECO:0000256" key="1">
    <source>
        <dbReference type="SAM" id="MobiDB-lite"/>
    </source>
</evidence>
<feature type="non-terminal residue" evidence="2">
    <location>
        <position position="1"/>
    </location>
</feature>
<gene>
    <name evidence="2" type="ORF">CTOB1V02_LOCUS13985</name>
</gene>
<protein>
    <submittedName>
        <fullName evidence="2">Uncharacterized protein</fullName>
    </submittedName>
</protein>
<sequence>HGRVRCRCRPEEEFLESAGSEESFHGSEHFSRRPRDRAGTHEVRSSSYDAVEDDWSKRRRREEGDGALPAVSSCSSRDESQRAGGPMATSGEDDDLERVLSAAETQSQTSSSSGSYSVEHDLDLDFGPSLDRIQEEPPA</sequence>
<organism evidence="2">
    <name type="scientific">Cyprideis torosa</name>
    <dbReference type="NCBI Taxonomy" id="163714"/>
    <lineage>
        <taxon>Eukaryota</taxon>
        <taxon>Metazoa</taxon>
        <taxon>Ecdysozoa</taxon>
        <taxon>Arthropoda</taxon>
        <taxon>Crustacea</taxon>
        <taxon>Oligostraca</taxon>
        <taxon>Ostracoda</taxon>
        <taxon>Podocopa</taxon>
        <taxon>Podocopida</taxon>
        <taxon>Cytherocopina</taxon>
        <taxon>Cytheroidea</taxon>
        <taxon>Cytherideidae</taxon>
        <taxon>Cyprideis</taxon>
    </lineage>
</organism>
<feature type="region of interest" description="Disordered" evidence="1">
    <location>
        <begin position="1"/>
        <end position="139"/>
    </location>
</feature>
<feature type="compositionally biased region" description="Basic and acidic residues" evidence="1">
    <location>
        <begin position="22"/>
        <end position="44"/>
    </location>
</feature>